<name>A0ABR7F718_9FIRM</name>
<dbReference type="Proteomes" id="UP000597877">
    <property type="component" value="Unassembled WGS sequence"/>
</dbReference>
<organism evidence="1 2">
    <name type="scientific">Eubacterium segne</name>
    <dbReference type="NCBI Taxonomy" id="2763045"/>
    <lineage>
        <taxon>Bacteria</taxon>
        <taxon>Bacillati</taxon>
        <taxon>Bacillota</taxon>
        <taxon>Clostridia</taxon>
        <taxon>Eubacteriales</taxon>
        <taxon>Eubacteriaceae</taxon>
        <taxon>Eubacterium</taxon>
    </lineage>
</organism>
<sequence>MNYKFEYSNNFIDLFKKDIYENYVLDIMNASTRVFPYKYEKVIVQSNGECVFAICYGLF</sequence>
<protein>
    <recommendedName>
        <fullName evidence="3">Crp/Fnr family transcriptional regulator</fullName>
    </recommendedName>
</protein>
<keyword evidence="2" id="KW-1185">Reference proteome</keyword>
<proteinExistence type="predicted"/>
<comment type="caution">
    <text evidence="1">The sequence shown here is derived from an EMBL/GenBank/DDBJ whole genome shotgun (WGS) entry which is preliminary data.</text>
</comment>
<dbReference type="EMBL" id="JACOOZ010000008">
    <property type="protein sequence ID" value="MBC5668550.1"/>
    <property type="molecule type" value="Genomic_DNA"/>
</dbReference>
<evidence type="ECO:0000313" key="1">
    <source>
        <dbReference type="EMBL" id="MBC5668550.1"/>
    </source>
</evidence>
<evidence type="ECO:0008006" key="3">
    <source>
        <dbReference type="Google" id="ProtNLM"/>
    </source>
</evidence>
<gene>
    <name evidence="1" type="ORF">H8S00_11260</name>
</gene>
<accession>A0ABR7F718</accession>
<reference evidence="1 2" key="1">
    <citation type="submission" date="2020-08" db="EMBL/GenBank/DDBJ databases">
        <title>Genome public.</title>
        <authorList>
            <person name="Liu C."/>
            <person name="Sun Q."/>
        </authorList>
    </citation>
    <scope>NUCLEOTIDE SEQUENCE [LARGE SCALE GENOMIC DNA]</scope>
    <source>
        <strain evidence="1 2">BX4</strain>
    </source>
</reference>
<dbReference type="RefSeq" id="WP_186840579.1">
    <property type="nucleotide sequence ID" value="NZ_JACOOZ010000008.1"/>
</dbReference>
<evidence type="ECO:0000313" key="2">
    <source>
        <dbReference type="Proteomes" id="UP000597877"/>
    </source>
</evidence>